<accession>A0A564YP94</accession>
<sequence length="124" mass="13963">FPKLPFIHSLHDNTSTIRPGSRSDLIYVPITHNPCLTCLNASIDFPLFYNRLVSNKRHICAHALACLSLVTHIELSLFSRQRQHTLVSTGFYISCSSPLFLIMLLSLSVTRFKLLMASLSAFLT</sequence>
<organism evidence="2 3">
    <name type="scientific">Hymenolepis diminuta</name>
    <name type="common">Rat tapeworm</name>
    <dbReference type="NCBI Taxonomy" id="6216"/>
    <lineage>
        <taxon>Eukaryota</taxon>
        <taxon>Metazoa</taxon>
        <taxon>Spiralia</taxon>
        <taxon>Lophotrochozoa</taxon>
        <taxon>Platyhelminthes</taxon>
        <taxon>Cestoda</taxon>
        <taxon>Eucestoda</taxon>
        <taxon>Cyclophyllidea</taxon>
        <taxon>Hymenolepididae</taxon>
        <taxon>Hymenolepis</taxon>
    </lineage>
</organism>
<dbReference type="Proteomes" id="UP000321570">
    <property type="component" value="Unassembled WGS sequence"/>
</dbReference>
<gene>
    <name evidence="2" type="ORF">WMSIL1_LOCUS8222</name>
</gene>
<keyword evidence="1" id="KW-0472">Membrane</keyword>
<dbReference type="AlphaFoldDB" id="A0A564YP94"/>
<keyword evidence="1" id="KW-0812">Transmembrane</keyword>
<evidence type="ECO:0000313" key="3">
    <source>
        <dbReference type="Proteomes" id="UP000321570"/>
    </source>
</evidence>
<protein>
    <submittedName>
        <fullName evidence="2">Uncharacterized protein</fullName>
    </submittedName>
</protein>
<name>A0A564YP94_HYMDI</name>
<keyword evidence="3" id="KW-1185">Reference proteome</keyword>
<dbReference type="EMBL" id="CABIJS010000322">
    <property type="protein sequence ID" value="VUZ49055.1"/>
    <property type="molecule type" value="Genomic_DNA"/>
</dbReference>
<evidence type="ECO:0000313" key="2">
    <source>
        <dbReference type="EMBL" id="VUZ49055.1"/>
    </source>
</evidence>
<keyword evidence="1" id="KW-1133">Transmembrane helix</keyword>
<evidence type="ECO:0000256" key="1">
    <source>
        <dbReference type="SAM" id="Phobius"/>
    </source>
</evidence>
<reference evidence="2 3" key="1">
    <citation type="submission" date="2019-07" db="EMBL/GenBank/DDBJ databases">
        <authorList>
            <person name="Jastrzebski P J."/>
            <person name="Paukszto L."/>
            <person name="Jastrzebski P J."/>
        </authorList>
    </citation>
    <scope>NUCLEOTIDE SEQUENCE [LARGE SCALE GENOMIC DNA]</scope>
    <source>
        <strain evidence="2 3">WMS-il1</strain>
    </source>
</reference>
<feature type="transmembrane region" description="Helical" evidence="1">
    <location>
        <begin position="90"/>
        <end position="109"/>
    </location>
</feature>
<feature type="non-terminal residue" evidence="2">
    <location>
        <position position="1"/>
    </location>
</feature>
<proteinExistence type="predicted"/>